<dbReference type="Gene3D" id="3.20.170.30">
    <property type="match status" value="1"/>
</dbReference>
<gene>
    <name evidence="5" type="primary">kptA</name>
    <name evidence="6" type="ORF">SAMN05421842_12917</name>
</gene>
<dbReference type="InterPro" id="IPR002745">
    <property type="entry name" value="Ptrans_KptA/Tpt1"/>
</dbReference>
<dbReference type="GO" id="GO:0003950">
    <property type="term" value="F:NAD+ poly-ADP-ribosyltransferase activity"/>
    <property type="evidence" value="ECO:0007669"/>
    <property type="project" value="InterPro"/>
</dbReference>
<dbReference type="InterPro" id="IPR042080">
    <property type="entry name" value="RNA_2'-PTrans_N"/>
</dbReference>
<evidence type="ECO:0000256" key="4">
    <source>
        <dbReference type="ARBA" id="ARBA00025212"/>
    </source>
</evidence>
<evidence type="ECO:0000256" key="2">
    <source>
        <dbReference type="ARBA" id="ARBA00022679"/>
    </source>
</evidence>
<keyword evidence="7" id="KW-1185">Reference proteome</keyword>
<dbReference type="EC" id="2.7.1.-" evidence="5"/>
<keyword evidence="2 5" id="KW-0808">Transferase</keyword>
<reference evidence="6 7" key="1">
    <citation type="submission" date="2016-10" db="EMBL/GenBank/DDBJ databases">
        <authorList>
            <person name="de Groot N.N."/>
        </authorList>
    </citation>
    <scope>NUCLEOTIDE SEQUENCE [LARGE SCALE GENOMIC DNA]</scope>
    <source>
        <strain evidence="6 7">DSM 12992</strain>
    </source>
</reference>
<evidence type="ECO:0000256" key="5">
    <source>
        <dbReference type="HAMAP-Rule" id="MF_00299"/>
    </source>
</evidence>
<evidence type="ECO:0000256" key="1">
    <source>
        <dbReference type="ARBA" id="ARBA00009836"/>
    </source>
</evidence>
<protein>
    <recommendedName>
        <fullName evidence="5">Probable RNA 2'-phosphotransferase</fullName>
        <ecNumber evidence="5">2.7.1.-</ecNumber>
    </recommendedName>
</protein>
<dbReference type="STRING" id="119641.SAMN05421842_12917"/>
<comment type="similarity">
    <text evidence="1 5">Belongs to the KptA/TPT1 family.</text>
</comment>
<proteinExistence type="inferred from homology"/>
<comment type="function">
    <text evidence="4 5">Removes the 2'-phosphate from RNA via an intermediate in which the phosphate is ADP-ribosylated by NAD followed by a presumed transesterification to release the RNA and generate ADP-ribose 1''-2''-cyclic phosphate (APPR&gt;P). May function as an ADP-ribosylase.</text>
</comment>
<dbReference type="InterPro" id="IPR022928">
    <property type="entry name" value="RNA_2'-PTrans_KptA"/>
</dbReference>
<dbReference type="Gene3D" id="1.10.10.970">
    <property type="entry name" value="RNA 2'-phosphotransferase, Tpt1/KptA family, N-terminal domain"/>
    <property type="match status" value="1"/>
</dbReference>
<dbReference type="AlphaFoldDB" id="A0A1I1R0J7"/>
<dbReference type="RefSeq" id="WP_090093606.1">
    <property type="nucleotide sequence ID" value="NZ_FOMG01000029.1"/>
</dbReference>
<dbReference type="InterPro" id="IPR042081">
    <property type="entry name" value="RNA_2'-PTrans_C"/>
</dbReference>
<dbReference type="EMBL" id="FOMG01000029">
    <property type="protein sequence ID" value="SFD27859.1"/>
    <property type="molecule type" value="Genomic_DNA"/>
</dbReference>
<dbReference type="GO" id="GO:0006388">
    <property type="term" value="P:tRNA splicing, via endonucleolytic cleavage and ligation"/>
    <property type="evidence" value="ECO:0007669"/>
    <property type="project" value="UniProtKB-UniRule"/>
</dbReference>
<evidence type="ECO:0000256" key="3">
    <source>
        <dbReference type="ARBA" id="ARBA00023027"/>
    </source>
</evidence>
<sequence>MSLINYLQLSKEISYALRHAPWEYELELDENGWVSVEQLLTALKENSKWEGVTIGDLEHIIENSDKKRHELVDGKIRALYGHSVPMKIVKESAEPPVILFHGTARRFLESIENKGLLPKGRQYVHLSNDIETALQVGKRHDDKPVILEIDAKKAWDKGVKFYLGNDKVWLADNIPSKYIKVTS</sequence>
<name>A0A1I1R0J7_9CLOT</name>
<keyword evidence="3 5" id="KW-0520">NAD</keyword>
<organism evidence="6 7">
    <name type="scientific">Clostridium uliginosum</name>
    <dbReference type="NCBI Taxonomy" id="119641"/>
    <lineage>
        <taxon>Bacteria</taxon>
        <taxon>Bacillati</taxon>
        <taxon>Bacillota</taxon>
        <taxon>Clostridia</taxon>
        <taxon>Eubacteriales</taxon>
        <taxon>Clostridiaceae</taxon>
        <taxon>Clostridium</taxon>
    </lineage>
</organism>
<dbReference type="HAMAP" id="MF_00299">
    <property type="entry name" value="KptA"/>
    <property type="match status" value="1"/>
</dbReference>
<dbReference type="GO" id="GO:0000215">
    <property type="term" value="F:tRNA 2'-phosphotransferase activity"/>
    <property type="evidence" value="ECO:0007669"/>
    <property type="project" value="TreeGrafter"/>
</dbReference>
<evidence type="ECO:0000313" key="7">
    <source>
        <dbReference type="Proteomes" id="UP000199263"/>
    </source>
</evidence>
<evidence type="ECO:0000313" key="6">
    <source>
        <dbReference type="EMBL" id="SFD27859.1"/>
    </source>
</evidence>
<dbReference type="SUPFAM" id="SSF56399">
    <property type="entry name" value="ADP-ribosylation"/>
    <property type="match status" value="1"/>
</dbReference>
<dbReference type="PANTHER" id="PTHR12684:SF2">
    <property type="entry name" value="TRNA 2'-PHOSPHOTRANSFERASE 1"/>
    <property type="match status" value="1"/>
</dbReference>
<accession>A0A1I1R0J7</accession>
<dbReference type="Pfam" id="PF01885">
    <property type="entry name" value="PTS_2-RNA"/>
    <property type="match status" value="1"/>
</dbReference>
<dbReference type="PANTHER" id="PTHR12684">
    <property type="entry name" value="PUTATIVE PHOSPHOTRANSFERASE"/>
    <property type="match status" value="1"/>
</dbReference>
<dbReference type="Proteomes" id="UP000199263">
    <property type="component" value="Unassembled WGS sequence"/>
</dbReference>